<name>A0A8H6H5T0_9AGAR</name>
<gene>
    <name evidence="1" type="ORF">DFP72DRAFT_863322</name>
</gene>
<keyword evidence="2" id="KW-1185">Reference proteome</keyword>
<accession>A0A8H6H5T0</accession>
<protein>
    <submittedName>
        <fullName evidence="1">Uncharacterized protein</fullName>
    </submittedName>
</protein>
<proteinExistence type="predicted"/>
<dbReference type="Proteomes" id="UP000521943">
    <property type="component" value="Unassembled WGS sequence"/>
</dbReference>
<dbReference type="EMBL" id="JACGCI010000303">
    <property type="protein sequence ID" value="KAF6741015.1"/>
    <property type="molecule type" value="Genomic_DNA"/>
</dbReference>
<organism evidence="1 2">
    <name type="scientific">Ephemerocybe angulata</name>
    <dbReference type="NCBI Taxonomy" id="980116"/>
    <lineage>
        <taxon>Eukaryota</taxon>
        <taxon>Fungi</taxon>
        <taxon>Dikarya</taxon>
        <taxon>Basidiomycota</taxon>
        <taxon>Agaricomycotina</taxon>
        <taxon>Agaricomycetes</taxon>
        <taxon>Agaricomycetidae</taxon>
        <taxon>Agaricales</taxon>
        <taxon>Agaricineae</taxon>
        <taxon>Psathyrellaceae</taxon>
        <taxon>Ephemerocybe</taxon>
    </lineage>
</organism>
<evidence type="ECO:0000313" key="1">
    <source>
        <dbReference type="EMBL" id="KAF6741015.1"/>
    </source>
</evidence>
<comment type="caution">
    <text evidence="1">The sequence shown here is derived from an EMBL/GenBank/DDBJ whole genome shotgun (WGS) entry which is preliminary data.</text>
</comment>
<reference evidence="1 2" key="1">
    <citation type="submission" date="2020-07" db="EMBL/GenBank/DDBJ databases">
        <title>Comparative genomics of pyrophilous fungi reveals a link between fire events and developmental genes.</title>
        <authorList>
            <consortium name="DOE Joint Genome Institute"/>
            <person name="Steindorff A.S."/>
            <person name="Carver A."/>
            <person name="Calhoun S."/>
            <person name="Stillman K."/>
            <person name="Liu H."/>
            <person name="Lipzen A."/>
            <person name="Pangilinan J."/>
            <person name="Labutti K."/>
            <person name="Bruns T.D."/>
            <person name="Grigoriev I.V."/>
        </authorList>
    </citation>
    <scope>NUCLEOTIDE SEQUENCE [LARGE SCALE GENOMIC DNA]</scope>
    <source>
        <strain evidence="1 2">CBS 144469</strain>
    </source>
</reference>
<sequence length="284" mass="30992">MSSSIDLTVAAPVEALPHALVQNSIRVFTIAMLQRNREIFDIKLLNSLSQFVSTTRGPEGATFLTIVGDLYDSVRVRLALRPYDIHSVTDRELQGELAAFVQRLSFAQTAHAPIADRDEARALAVAMMDRNTIADIIRGNRVGIDDNTLNHEVHHLFLWEADGRARGPRVPDEDEATGEEVVVLDGVLEAFFVLLGGRDARLVQEVLDAIEVFLTSLELRSAIRDEIFGGLERGSCRGDEGSFGEIKGEDGFNPVGDIVGRVARRLLDGNALGPEHGGQGWAGL</sequence>
<dbReference type="AlphaFoldDB" id="A0A8H6H5T0"/>
<evidence type="ECO:0000313" key="2">
    <source>
        <dbReference type="Proteomes" id="UP000521943"/>
    </source>
</evidence>